<name>A0AAE0J919_9PEZI</name>
<feature type="compositionally biased region" description="Low complexity" evidence="1">
    <location>
        <begin position="72"/>
        <end position="83"/>
    </location>
</feature>
<feature type="compositionally biased region" description="Pro residues" evidence="1">
    <location>
        <begin position="51"/>
        <end position="60"/>
    </location>
</feature>
<evidence type="ECO:0000313" key="5">
    <source>
        <dbReference type="Proteomes" id="UP001278500"/>
    </source>
</evidence>
<gene>
    <name evidence="4" type="ORF">B0H65DRAFT_560533</name>
</gene>
<sequence length="252" mass="24851">MHLTTLIVTSLAAGSASAFHWGTSAPPAGFGAAAAATDAVAPAPAGFSDPPSGPPPPSAPGAPGAMRRPVQAADADADAAVTAAEDESDCEEEDESDDEGEDDDAVVASSTTIVCPTPTNFIWNGAPVIVTASTVLTLPCTTDASGATAAPFHPPPARPPHGPWAAWGSAAESASAAPAPNSFTTPCDTWVTQTAIATATATEMVIPVTHAEPTWTKAPAQPTVVMAGAARGYPAAAAALAVVAGFMGLFLA</sequence>
<dbReference type="RefSeq" id="XP_062678674.1">
    <property type="nucleotide sequence ID" value="XM_062830148.1"/>
</dbReference>
<protein>
    <submittedName>
        <fullName evidence="4">Uncharacterized protein</fullName>
    </submittedName>
</protein>
<accession>A0AAE0J919</accession>
<organism evidence="4 5">
    <name type="scientific">Neurospora tetraspora</name>
    <dbReference type="NCBI Taxonomy" id="94610"/>
    <lineage>
        <taxon>Eukaryota</taxon>
        <taxon>Fungi</taxon>
        <taxon>Dikarya</taxon>
        <taxon>Ascomycota</taxon>
        <taxon>Pezizomycotina</taxon>
        <taxon>Sordariomycetes</taxon>
        <taxon>Sordariomycetidae</taxon>
        <taxon>Sordariales</taxon>
        <taxon>Sordariaceae</taxon>
        <taxon>Neurospora</taxon>
    </lineage>
</organism>
<dbReference type="AlphaFoldDB" id="A0AAE0J919"/>
<feature type="compositionally biased region" description="Low complexity" evidence="1">
    <location>
        <begin position="34"/>
        <end position="50"/>
    </location>
</feature>
<dbReference type="GeneID" id="87867302"/>
<feature type="region of interest" description="Disordered" evidence="1">
    <location>
        <begin position="34"/>
        <end position="106"/>
    </location>
</feature>
<evidence type="ECO:0000256" key="2">
    <source>
        <dbReference type="SAM" id="Phobius"/>
    </source>
</evidence>
<keyword evidence="2" id="KW-1133">Transmembrane helix</keyword>
<keyword evidence="2" id="KW-0812">Transmembrane</keyword>
<feature type="transmembrane region" description="Helical" evidence="2">
    <location>
        <begin position="232"/>
        <end position="251"/>
    </location>
</feature>
<reference evidence="4" key="1">
    <citation type="journal article" date="2023" name="Mol. Phylogenet. Evol.">
        <title>Genome-scale phylogeny and comparative genomics of the fungal order Sordariales.</title>
        <authorList>
            <person name="Hensen N."/>
            <person name="Bonometti L."/>
            <person name="Westerberg I."/>
            <person name="Brannstrom I.O."/>
            <person name="Guillou S."/>
            <person name="Cros-Aarteil S."/>
            <person name="Calhoun S."/>
            <person name="Haridas S."/>
            <person name="Kuo A."/>
            <person name="Mondo S."/>
            <person name="Pangilinan J."/>
            <person name="Riley R."/>
            <person name="LaButti K."/>
            <person name="Andreopoulos B."/>
            <person name="Lipzen A."/>
            <person name="Chen C."/>
            <person name="Yan M."/>
            <person name="Daum C."/>
            <person name="Ng V."/>
            <person name="Clum A."/>
            <person name="Steindorff A."/>
            <person name="Ohm R.A."/>
            <person name="Martin F."/>
            <person name="Silar P."/>
            <person name="Natvig D.O."/>
            <person name="Lalanne C."/>
            <person name="Gautier V."/>
            <person name="Ament-Velasquez S.L."/>
            <person name="Kruys A."/>
            <person name="Hutchinson M.I."/>
            <person name="Powell A.J."/>
            <person name="Barry K."/>
            <person name="Miller A.N."/>
            <person name="Grigoriev I.V."/>
            <person name="Debuchy R."/>
            <person name="Gladieux P."/>
            <person name="Hiltunen Thoren M."/>
            <person name="Johannesson H."/>
        </authorList>
    </citation>
    <scope>NUCLEOTIDE SEQUENCE</scope>
    <source>
        <strain evidence="4">CBS 560.94</strain>
    </source>
</reference>
<comment type="caution">
    <text evidence="4">The sequence shown here is derived from an EMBL/GenBank/DDBJ whole genome shotgun (WGS) entry which is preliminary data.</text>
</comment>
<evidence type="ECO:0000256" key="3">
    <source>
        <dbReference type="SAM" id="SignalP"/>
    </source>
</evidence>
<keyword evidence="5" id="KW-1185">Reference proteome</keyword>
<evidence type="ECO:0000256" key="1">
    <source>
        <dbReference type="SAM" id="MobiDB-lite"/>
    </source>
</evidence>
<reference evidence="4" key="2">
    <citation type="submission" date="2023-06" db="EMBL/GenBank/DDBJ databases">
        <authorList>
            <consortium name="Lawrence Berkeley National Laboratory"/>
            <person name="Haridas S."/>
            <person name="Hensen N."/>
            <person name="Bonometti L."/>
            <person name="Westerberg I."/>
            <person name="Brannstrom I.O."/>
            <person name="Guillou S."/>
            <person name="Cros-Aarteil S."/>
            <person name="Calhoun S."/>
            <person name="Kuo A."/>
            <person name="Mondo S."/>
            <person name="Pangilinan J."/>
            <person name="Riley R."/>
            <person name="Labutti K."/>
            <person name="Andreopoulos B."/>
            <person name="Lipzen A."/>
            <person name="Chen C."/>
            <person name="Yanf M."/>
            <person name="Daum C."/>
            <person name="Ng V."/>
            <person name="Clum A."/>
            <person name="Steindorff A."/>
            <person name="Ohm R."/>
            <person name="Martin F."/>
            <person name="Silar P."/>
            <person name="Natvig D."/>
            <person name="Lalanne C."/>
            <person name="Gautier V."/>
            <person name="Ament-Velasquez S.L."/>
            <person name="Kruys A."/>
            <person name="Hutchinson M.I."/>
            <person name="Powell A.J."/>
            <person name="Barry K."/>
            <person name="Miller A.N."/>
            <person name="Grigoriev I.V."/>
            <person name="Debuchy R."/>
            <person name="Gladieux P."/>
            <person name="Thoren M.H."/>
            <person name="Johannesson H."/>
        </authorList>
    </citation>
    <scope>NUCLEOTIDE SEQUENCE</scope>
    <source>
        <strain evidence="4">CBS 560.94</strain>
    </source>
</reference>
<feature type="chain" id="PRO_5042060246" evidence="3">
    <location>
        <begin position="19"/>
        <end position="252"/>
    </location>
</feature>
<feature type="signal peptide" evidence="3">
    <location>
        <begin position="1"/>
        <end position="18"/>
    </location>
</feature>
<keyword evidence="3" id="KW-0732">Signal</keyword>
<evidence type="ECO:0000313" key="4">
    <source>
        <dbReference type="EMBL" id="KAK3339314.1"/>
    </source>
</evidence>
<proteinExistence type="predicted"/>
<feature type="compositionally biased region" description="Acidic residues" evidence="1">
    <location>
        <begin position="84"/>
        <end position="105"/>
    </location>
</feature>
<keyword evidence="2" id="KW-0472">Membrane</keyword>
<dbReference type="Proteomes" id="UP001278500">
    <property type="component" value="Unassembled WGS sequence"/>
</dbReference>
<dbReference type="EMBL" id="JAUEPP010000007">
    <property type="protein sequence ID" value="KAK3339314.1"/>
    <property type="molecule type" value="Genomic_DNA"/>
</dbReference>